<evidence type="ECO:0000313" key="2">
    <source>
        <dbReference type="EMBL" id="KAK6334784.1"/>
    </source>
</evidence>
<proteinExistence type="predicted"/>
<protein>
    <submittedName>
        <fullName evidence="2">Uncharacterized protein</fullName>
    </submittedName>
</protein>
<name>A0AAN8RAW9_9PEZI</name>
<comment type="caution">
    <text evidence="2">The sequence shown here is derived from an EMBL/GenBank/DDBJ whole genome shotgun (WGS) entry which is preliminary data.</text>
</comment>
<evidence type="ECO:0000313" key="3">
    <source>
        <dbReference type="Proteomes" id="UP001313282"/>
    </source>
</evidence>
<reference evidence="2 3" key="1">
    <citation type="submission" date="2019-10" db="EMBL/GenBank/DDBJ databases">
        <authorList>
            <person name="Palmer J.M."/>
        </authorList>
    </citation>
    <scope>NUCLEOTIDE SEQUENCE [LARGE SCALE GENOMIC DNA]</scope>
    <source>
        <strain evidence="2 3">TWF718</strain>
    </source>
</reference>
<keyword evidence="1" id="KW-0732">Signal</keyword>
<feature type="chain" id="PRO_5042903687" evidence="1">
    <location>
        <begin position="24"/>
        <end position="435"/>
    </location>
</feature>
<gene>
    <name evidence="2" type="ORF">TWF718_010230</name>
</gene>
<dbReference type="Proteomes" id="UP001313282">
    <property type="component" value="Unassembled WGS sequence"/>
</dbReference>
<keyword evidence="3" id="KW-1185">Reference proteome</keyword>
<accession>A0AAN8RAW9</accession>
<dbReference type="EMBL" id="JAVHNR010000008">
    <property type="protein sequence ID" value="KAK6334784.1"/>
    <property type="molecule type" value="Genomic_DNA"/>
</dbReference>
<organism evidence="2 3">
    <name type="scientific">Orbilia javanica</name>
    <dbReference type="NCBI Taxonomy" id="47235"/>
    <lineage>
        <taxon>Eukaryota</taxon>
        <taxon>Fungi</taxon>
        <taxon>Dikarya</taxon>
        <taxon>Ascomycota</taxon>
        <taxon>Pezizomycotina</taxon>
        <taxon>Orbiliomycetes</taxon>
        <taxon>Orbiliales</taxon>
        <taxon>Orbiliaceae</taxon>
        <taxon>Orbilia</taxon>
    </lineage>
</organism>
<dbReference type="AlphaFoldDB" id="A0AAN8RAW9"/>
<sequence>MYGPSRFNLLVVALITFVSFVTARTVITSQTCVTRYCGYPVPHNKIFRCTTSIQKTARYTISKTTSKYTSTRTTKTTKTITSRKTSTTSKVSTATSISTIYSGISTHTRQLTTTIFIASTTLTIPVSTSTISASTKVIPTPSGFVGVGEDPDNKAALFGRPDWKRDISILDFELGRRSAEPEPAPEPEPEPVPLANGKYVTAITCTKILLTKTGVITHWKTITKSGITTKTAVVATKTTTLPITTVTKVSTKTITTKTTIPKVAFATSWASTTRYTTSTKYLSTSTLKLPVQTFYASCGSRNKSPQVNMRTNYAVYNAGPDSGENVHVIMSNGTDYDCCVSCHTYKAGGVCIGSVWRSQIWEGDPGCALSNDPDCVDIPPNPKFRSKCELIIAPSNAASHCRRHTYAFYTTGTEPFSTVSNGLGCRRYKYTGVDS</sequence>
<evidence type="ECO:0000256" key="1">
    <source>
        <dbReference type="SAM" id="SignalP"/>
    </source>
</evidence>
<feature type="signal peptide" evidence="1">
    <location>
        <begin position="1"/>
        <end position="23"/>
    </location>
</feature>